<feature type="region of interest" description="Disordered" evidence="1">
    <location>
        <begin position="438"/>
        <end position="541"/>
    </location>
</feature>
<feature type="compositionally biased region" description="Polar residues" evidence="1">
    <location>
        <begin position="301"/>
        <end position="316"/>
    </location>
</feature>
<accession>A0A225VAE7</accession>
<evidence type="ECO:0000256" key="1">
    <source>
        <dbReference type="SAM" id="MobiDB-lite"/>
    </source>
</evidence>
<feature type="compositionally biased region" description="Low complexity" evidence="1">
    <location>
        <begin position="484"/>
        <end position="500"/>
    </location>
</feature>
<name>A0A225VAE7_9STRA</name>
<protein>
    <submittedName>
        <fullName evidence="2">Uncharacterized protein</fullName>
    </submittedName>
</protein>
<feature type="compositionally biased region" description="Acidic residues" evidence="1">
    <location>
        <begin position="456"/>
        <end position="469"/>
    </location>
</feature>
<organism evidence="2 3">
    <name type="scientific">Phytophthora megakarya</name>
    <dbReference type="NCBI Taxonomy" id="4795"/>
    <lineage>
        <taxon>Eukaryota</taxon>
        <taxon>Sar</taxon>
        <taxon>Stramenopiles</taxon>
        <taxon>Oomycota</taxon>
        <taxon>Peronosporomycetes</taxon>
        <taxon>Peronosporales</taxon>
        <taxon>Peronosporaceae</taxon>
        <taxon>Phytophthora</taxon>
    </lineage>
</organism>
<feature type="region of interest" description="Disordered" evidence="1">
    <location>
        <begin position="265"/>
        <end position="348"/>
    </location>
</feature>
<reference evidence="3" key="1">
    <citation type="submission" date="2017-03" db="EMBL/GenBank/DDBJ databases">
        <title>Phytopthora megakarya and P. palmivora, two closely related causual agents of cacao black pod achieved similar genome size and gene model numbers by different mechanisms.</title>
        <authorList>
            <person name="Ali S."/>
            <person name="Shao J."/>
            <person name="Larry D.J."/>
            <person name="Kronmiller B."/>
            <person name="Shen D."/>
            <person name="Strem M.D."/>
            <person name="Melnick R.L."/>
            <person name="Guiltinan M.J."/>
            <person name="Tyler B.M."/>
            <person name="Meinhardt L.W."/>
            <person name="Bailey B.A."/>
        </authorList>
    </citation>
    <scope>NUCLEOTIDE SEQUENCE [LARGE SCALE GENOMIC DNA]</scope>
    <source>
        <strain evidence="3">zdho120</strain>
    </source>
</reference>
<dbReference type="Proteomes" id="UP000198211">
    <property type="component" value="Unassembled WGS sequence"/>
</dbReference>
<sequence length="541" mass="59523">MVPEVVPTRFPQSAVHQPSDHTLSVGITAWSQHLAEFKKIHGKYTRDGYGGLEVVQCVDCLTVVDLQDLSALVDQGGDVDALRLRPRSDRPLDIGLEGMLDSTLICREFASILSHYSPDGLAQKLVASTTFLKRLLAKYCQLRAQVDPNANSAIQNRLDAQGETTRFYWGEARRLQEQLDAAHHSRQSDLRGVLAEHELGTRALREEVGELRSQVENLRLLGRTRSGSRPLNVPKLMNFLNHDQIRVNDNWSWSTLIAITAVDDPFAQDEEEKDQSGDQGDGAQGKSTPGGKDNEVDLTHQDSGASEPSSQKTTPTRKWGSRGSSRKVPDQPQLRPSGWAPSADQVRSPSNQLMFLESGVHEIMKNEPVVWDTLRPDVILLKRTGIGYQGSIVMLSGDIMTHNLFHQLRLGSLHSEGVRPGYWSDLVDVDVRVAQEGMDDASSEHDDVQHDANYNSDDDVDNQDDDDVQGGDCVPSAPKRRRTSISSHSDATATHSTASIETPSNRMRSSSLRLQSPLEQADAGSLTVADTEVVEVPGPGI</sequence>
<evidence type="ECO:0000313" key="3">
    <source>
        <dbReference type="Proteomes" id="UP000198211"/>
    </source>
</evidence>
<dbReference type="OrthoDB" id="129709at2759"/>
<keyword evidence="3" id="KW-1185">Reference proteome</keyword>
<dbReference type="EMBL" id="NBNE01006861">
    <property type="protein sequence ID" value="OWZ01420.1"/>
    <property type="molecule type" value="Genomic_DNA"/>
</dbReference>
<proteinExistence type="predicted"/>
<feature type="compositionally biased region" description="Polar residues" evidence="1">
    <location>
        <begin position="501"/>
        <end position="518"/>
    </location>
</feature>
<evidence type="ECO:0000313" key="2">
    <source>
        <dbReference type="EMBL" id="OWZ01420.1"/>
    </source>
</evidence>
<gene>
    <name evidence="2" type="ORF">PHMEG_00027194</name>
</gene>
<dbReference type="AlphaFoldDB" id="A0A225VAE7"/>
<comment type="caution">
    <text evidence="2">The sequence shown here is derived from an EMBL/GenBank/DDBJ whole genome shotgun (WGS) entry which is preliminary data.</text>
</comment>